<dbReference type="EMBL" id="CP011307">
    <property type="protein sequence ID" value="ALP94295.1"/>
    <property type="molecule type" value="Genomic_DNA"/>
</dbReference>
<dbReference type="KEGG" id="ibu:IB211_01904c"/>
<reference evidence="3" key="2">
    <citation type="submission" date="2015-04" db="EMBL/GenBank/DDBJ databases">
        <title>A butyrogenic pathway from the amino acid lysine in a human gut commensal.</title>
        <authorList>
            <person name="de Vos W.M."/>
            <person name="Bui N.T.P."/>
            <person name="Plugge C.M."/>
            <person name="Ritari J."/>
        </authorList>
    </citation>
    <scope>NUCLEOTIDE SEQUENCE [LARGE SCALE GENOMIC DNA]</scope>
    <source>
        <strain evidence="3">AF211</strain>
    </source>
</reference>
<dbReference type="CDD" id="cd00090">
    <property type="entry name" value="HTH_ARSR"/>
    <property type="match status" value="1"/>
</dbReference>
<dbReference type="InterPro" id="IPR050536">
    <property type="entry name" value="DtxR_MntR_Metal-Reg"/>
</dbReference>
<dbReference type="Gene3D" id="1.10.10.10">
    <property type="entry name" value="Winged helix-like DNA-binding domain superfamily/Winged helix DNA-binding domain"/>
    <property type="match status" value="1"/>
</dbReference>
<dbReference type="Proteomes" id="UP000064844">
    <property type="component" value="Chromosome"/>
</dbReference>
<proteinExistence type="predicted"/>
<evidence type="ECO:0000313" key="2">
    <source>
        <dbReference type="EMBL" id="ALP94295.1"/>
    </source>
</evidence>
<dbReference type="AlphaFoldDB" id="A0A0S2W586"/>
<dbReference type="PANTHER" id="PTHR33238">
    <property type="entry name" value="IRON (METAL) DEPENDENT REPRESSOR, DTXR FAMILY"/>
    <property type="match status" value="1"/>
</dbReference>
<dbReference type="SUPFAM" id="SSF46785">
    <property type="entry name" value="Winged helix' DNA-binding domain"/>
    <property type="match status" value="1"/>
</dbReference>
<sequence length="256" mass="28952">MPMYSPQFDPLKEVDENILRRIQEIHREQRRATAGELAEMTGMTRSSVYTSIRRLEQKGDVEKGAHDRARRDDFKLTPSGEERAAKILMRHDLVLNWLKRLGIPENEAENEACHMEHGLTDNTLNAIKQHVDSAMARMAGRGKMPCGAGEPSGLPSEVMELLQFADNGGNLSKLKEEIEASGGLESCLQQLKFLRELQRDYGGPENLLMSLNLLSRVGDLKTLAQLFELLGDGRDVASFIDLFQKERRAWQSYLNK</sequence>
<dbReference type="GO" id="GO:0003700">
    <property type="term" value="F:DNA-binding transcription factor activity"/>
    <property type="evidence" value="ECO:0007669"/>
    <property type="project" value="InterPro"/>
</dbReference>
<dbReference type="InterPro" id="IPR022689">
    <property type="entry name" value="Iron_dep_repressor"/>
</dbReference>
<gene>
    <name evidence="2" type="ORF">IB211_01904c</name>
</gene>
<dbReference type="InterPro" id="IPR036421">
    <property type="entry name" value="Fe_dep_repressor_sf"/>
</dbReference>
<reference evidence="2 3" key="1">
    <citation type="journal article" date="2015" name="Nat. Commun.">
        <title>Production of butyrate from lysine and the Amadori product fructoselysine by a human gut commensal.</title>
        <authorList>
            <person name="Bui T.P."/>
            <person name="Ritari J."/>
            <person name="Boeren S."/>
            <person name="de Waard P."/>
            <person name="Plugge C.M."/>
            <person name="de Vos W.M."/>
        </authorList>
    </citation>
    <scope>NUCLEOTIDE SEQUENCE [LARGE SCALE GENOMIC DNA]</scope>
    <source>
        <strain evidence="2 3">AF211</strain>
    </source>
</reference>
<dbReference type="GO" id="GO:0046914">
    <property type="term" value="F:transition metal ion binding"/>
    <property type="evidence" value="ECO:0007669"/>
    <property type="project" value="InterPro"/>
</dbReference>
<organism evidence="2 3">
    <name type="scientific">Intestinimonas butyriciproducens</name>
    <dbReference type="NCBI Taxonomy" id="1297617"/>
    <lineage>
        <taxon>Bacteria</taxon>
        <taxon>Bacillati</taxon>
        <taxon>Bacillota</taxon>
        <taxon>Clostridia</taxon>
        <taxon>Eubacteriales</taxon>
        <taxon>Intestinimonas</taxon>
    </lineage>
</organism>
<dbReference type="SMART" id="SM00529">
    <property type="entry name" value="HTH_DTXR"/>
    <property type="match status" value="1"/>
</dbReference>
<protein>
    <recommendedName>
        <fullName evidence="1">Iron dependent repressor metal binding and dimerisation domain-containing protein</fullName>
    </recommendedName>
</protein>
<dbReference type="InterPro" id="IPR036390">
    <property type="entry name" value="WH_DNA-bd_sf"/>
</dbReference>
<dbReference type="STRING" id="1297617.IB211_01904c"/>
<dbReference type="InterPro" id="IPR036388">
    <property type="entry name" value="WH-like_DNA-bd_sf"/>
</dbReference>
<name>A0A0S2W586_9FIRM</name>
<dbReference type="GO" id="GO:0046983">
    <property type="term" value="F:protein dimerization activity"/>
    <property type="evidence" value="ECO:0007669"/>
    <property type="project" value="InterPro"/>
</dbReference>
<dbReference type="InterPro" id="IPR001367">
    <property type="entry name" value="Fe_dep_repressor"/>
</dbReference>
<accession>A0A0S2W586</accession>
<dbReference type="Pfam" id="PF13412">
    <property type="entry name" value="HTH_24"/>
    <property type="match status" value="1"/>
</dbReference>
<feature type="domain" description="Iron dependent repressor metal binding and dimerisation" evidence="1">
    <location>
        <begin position="77"/>
        <end position="132"/>
    </location>
</feature>
<keyword evidence="3" id="KW-1185">Reference proteome</keyword>
<evidence type="ECO:0000259" key="1">
    <source>
        <dbReference type="Pfam" id="PF02742"/>
    </source>
</evidence>
<dbReference type="PANTHER" id="PTHR33238:SF7">
    <property type="entry name" value="IRON-DEPENDENT TRANSCRIPTIONAL REGULATOR"/>
    <property type="match status" value="1"/>
</dbReference>
<dbReference type="RefSeq" id="WP_058117864.1">
    <property type="nucleotide sequence ID" value="NZ_CP011307.1"/>
</dbReference>
<dbReference type="PATRIC" id="fig|1297617.4.peg.1965"/>
<dbReference type="Pfam" id="PF02742">
    <property type="entry name" value="Fe_dep_repr_C"/>
    <property type="match status" value="1"/>
</dbReference>
<evidence type="ECO:0000313" key="3">
    <source>
        <dbReference type="Proteomes" id="UP000064844"/>
    </source>
</evidence>
<dbReference type="InterPro" id="IPR011991">
    <property type="entry name" value="ArsR-like_HTH"/>
</dbReference>
<dbReference type="Gene3D" id="1.10.60.10">
    <property type="entry name" value="Iron dependent repressor, metal binding and dimerisation domain"/>
    <property type="match status" value="1"/>
</dbReference>